<reference evidence="5 6" key="1">
    <citation type="journal article" date="2019" name="Front. Genet.">
        <title>Whole-Genome Sequencing of the Opportunistic Yeast Pathogen Candida inconspicua Uncovers Its Hybrid Origin.</title>
        <authorList>
            <person name="Mixao V."/>
            <person name="Hansen A.P."/>
            <person name="Saus E."/>
            <person name="Boekhout T."/>
            <person name="Lass-Florl C."/>
            <person name="Gabaldon T."/>
        </authorList>
    </citation>
    <scope>NUCLEOTIDE SEQUENCE [LARGE SCALE GENOMIC DNA]</scope>
    <source>
        <strain evidence="5 6">CBS 180</strain>
    </source>
</reference>
<keyword evidence="1" id="KW-0813">Transport</keyword>
<dbReference type="Pfam" id="PF04421">
    <property type="entry name" value="Mss4"/>
    <property type="match status" value="1"/>
</dbReference>
<dbReference type="GO" id="GO:0015031">
    <property type="term" value="P:protein transport"/>
    <property type="evidence" value="ECO:0007669"/>
    <property type="project" value="UniProtKB-KW"/>
</dbReference>
<evidence type="ECO:0000256" key="2">
    <source>
        <dbReference type="ARBA" id="ARBA00022658"/>
    </source>
</evidence>
<feature type="region of interest" description="Disordered" evidence="4">
    <location>
        <begin position="33"/>
        <end position="53"/>
    </location>
</feature>
<dbReference type="AlphaFoldDB" id="A0A4T0X0G0"/>
<organism evidence="5 6">
    <name type="scientific">Pichia inconspicua</name>
    <dbReference type="NCBI Taxonomy" id="52247"/>
    <lineage>
        <taxon>Eukaryota</taxon>
        <taxon>Fungi</taxon>
        <taxon>Dikarya</taxon>
        <taxon>Ascomycota</taxon>
        <taxon>Saccharomycotina</taxon>
        <taxon>Pichiomycetes</taxon>
        <taxon>Pichiales</taxon>
        <taxon>Pichiaceae</taxon>
        <taxon>Pichia</taxon>
    </lineage>
</organism>
<dbReference type="InterPro" id="IPR007515">
    <property type="entry name" value="Mss4"/>
</dbReference>
<accession>A0A4T0X0G0</accession>
<dbReference type="SUPFAM" id="SSF51316">
    <property type="entry name" value="Mss4-like"/>
    <property type="match status" value="1"/>
</dbReference>
<dbReference type="OrthoDB" id="30840at2759"/>
<keyword evidence="2" id="KW-0344">Guanine-nucleotide releasing factor</keyword>
<dbReference type="GO" id="GO:0005085">
    <property type="term" value="F:guanyl-nucleotide exchange factor activity"/>
    <property type="evidence" value="ECO:0007669"/>
    <property type="project" value="UniProtKB-KW"/>
</dbReference>
<dbReference type="EMBL" id="SELW01000481">
    <property type="protein sequence ID" value="TID25525.1"/>
    <property type="molecule type" value="Genomic_DNA"/>
</dbReference>
<keyword evidence="6" id="KW-1185">Reference proteome</keyword>
<proteinExistence type="predicted"/>
<gene>
    <name evidence="5" type="ORF">CANINC_002915</name>
</gene>
<evidence type="ECO:0000313" key="6">
    <source>
        <dbReference type="Proteomes" id="UP000307173"/>
    </source>
</evidence>
<protein>
    <submittedName>
        <fullName evidence="5">Uncharacterized protein</fullName>
    </submittedName>
</protein>
<sequence>MSLKQTFVCPYDGKTKIIKIYKDTDSIFRQIQSNSNSNSNLNTNSNTNSKPNPSNIFKFSQCKTDDNVFNSLPNFNSINYFYKAKDVWEFENIGVSKPPSKTEKPEILSILNLKDSKIHKFVVVRYLICGSCDHGAFGFAAYHLDDDLIDENSEIDQVLEVGYNFESANPNHLNYFFYL</sequence>
<dbReference type="PROSITE" id="PS51796">
    <property type="entry name" value="MSS4"/>
    <property type="match status" value="1"/>
</dbReference>
<dbReference type="InterPro" id="IPR011057">
    <property type="entry name" value="Mss4-like_sf"/>
</dbReference>
<dbReference type="Proteomes" id="UP000307173">
    <property type="component" value="Unassembled WGS sequence"/>
</dbReference>
<evidence type="ECO:0000256" key="1">
    <source>
        <dbReference type="ARBA" id="ARBA00022448"/>
    </source>
</evidence>
<keyword evidence="3" id="KW-0653">Protein transport</keyword>
<dbReference type="GO" id="GO:0007264">
    <property type="term" value="P:small GTPase-mediated signal transduction"/>
    <property type="evidence" value="ECO:0007669"/>
    <property type="project" value="InterPro"/>
</dbReference>
<dbReference type="STRING" id="52247.A0A4T0X0G0"/>
<evidence type="ECO:0000256" key="3">
    <source>
        <dbReference type="ARBA" id="ARBA00022927"/>
    </source>
</evidence>
<name>A0A4T0X0G0_9ASCO</name>
<evidence type="ECO:0000256" key="4">
    <source>
        <dbReference type="SAM" id="MobiDB-lite"/>
    </source>
</evidence>
<dbReference type="InterPro" id="IPR011323">
    <property type="entry name" value="Mss4/transl-control_tumour"/>
</dbReference>
<comment type="caution">
    <text evidence="5">The sequence shown here is derived from an EMBL/GenBank/DDBJ whole genome shotgun (WGS) entry which is preliminary data.</text>
</comment>
<evidence type="ECO:0000313" key="5">
    <source>
        <dbReference type="EMBL" id="TID25525.1"/>
    </source>
</evidence>
<dbReference type="Gene3D" id="2.170.150.10">
    <property type="entry name" value="Metal Binding Protein, Guanine Nucleotide Exchange Factor, Chain A"/>
    <property type="match status" value="1"/>
</dbReference>